<dbReference type="InterPro" id="IPR050171">
    <property type="entry name" value="MFS_Transporters"/>
</dbReference>
<evidence type="ECO:0008006" key="10">
    <source>
        <dbReference type="Google" id="ProtNLM"/>
    </source>
</evidence>
<feature type="transmembrane region" description="Helical" evidence="7">
    <location>
        <begin position="217"/>
        <end position="238"/>
    </location>
</feature>
<reference evidence="8 9" key="1">
    <citation type="journal article" date="2012" name="BMC Genomics">
        <title>Complete genome sequence of Saccharothrix espanaensis DSM 44229T and comparison to the other completely sequenced Pseudonocardiaceae.</title>
        <authorList>
            <person name="Strobel T."/>
            <person name="Al-Dilaimi A."/>
            <person name="Blom J."/>
            <person name="Gessner A."/>
            <person name="Kalinowski J."/>
            <person name="Luzhetska M."/>
            <person name="Puhler A."/>
            <person name="Szczepanowski R."/>
            <person name="Bechthold A."/>
            <person name="Ruckert C."/>
        </authorList>
    </citation>
    <scope>NUCLEOTIDE SEQUENCE [LARGE SCALE GENOMIC DNA]</scope>
    <source>
        <strain evidence="9">ATCC 51144 / DSM 44229 / JCM 9112 / NBRC 15066 / NRRL 15764</strain>
    </source>
</reference>
<dbReference type="Proteomes" id="UP000006281">
    <property type="component" value="Chromosome"/>
</dbReference>
<feature type="transmembrane region" description="Helical" evidence="7">
    <location>
        <begin position="283"/>
        <end position="303"/>
    </location>
</feature>
<feature type="transmembrane region" description="Helical" evidence="7">
    <location>
        <begin position="250"/>
        <end position="271"/>
    </location>
</feature>
<evidence type="ECO:0000256" key="5">
    <source>
        <dbReference type="ARBA" id="ARBA00022989"/>
    </source>
</evidence>
<feature type="transmembrane region" description="Helical" evidence="7">
    <location>
        <begin position="309"/>
        <end position="338"/>
    </location>
</feature>
<evidence type="ECO:0000256" key="4">
    <source>
        <dbReference type="ARBA" id="ARBA00022692"/>
    </source>
</evidence>
<keyword evidence="6 7" id="KW-0472">Membrane</keyword>
<evidence type="ECO:0000313" key="9">
    <source>
        <dbReference type="Proteomes" id="UP000006281"/>
    </source>
</evidence>
<sequence length="405" mass="40794">MSFAAPEDVIARGARRRFVASTVIDAVGSGLWVPFALLFLVHGRGLGLVEAGAALTAGGFAGLASVPFVGAAADRLGFARVLVAGNVLRFGCFLCYPFVSGGWQVVVLAAAVSVGDRLFWTANAPMVTALTNGRDVEKVLGTQTVARFAGAGIGAACAAVLPGVAGAALYDVLAWANAASFAVAALLLLGLPNVIGPPSSTVPVKAGWRELARERPYVAFCATHVLFALASVAKFTVLPLVVFDVLHGPQWIPGAAVVVGTVVIVVGQRPITAFVARWSRARALVFGGVLFAVSFAALAPLTALPAPAAVVVILGFSVLVSVAEAVFAPTATAAAAAAAPPHLAGRASGLFQLSWGVAQVAAPVLMAGLLSAGNAVLWSVLAVACAATVPAVLRLRSTLPAGVLG</sequence>
<dbReference type="BioCyc" id="SESP1179773:BN6_RS20995-MONOMER"/>
<dbReference type="Gene3D" id="1.20.1250.20">
    <property type="entry name" value="MFS general substrate transporter like domains"/>
    <property type="match status" value="2"/>
</dbReference>
<evidence type="ECO:0000256" key="2">
    <source>
        <dbReference type="ARBA" id="ARBA00022448"/>
    </source>
</evidence>
<keyword evidence="3" id="KW-1003">Cell membrane</keyword>
<keyword evidence="2" id="KW-0813">Transport</keyword>
<name>K0K464_SACES</name>
<dbReference type="PATRIC" id="fig|1179773.3.peg.4341"/>
<feature type="transmembrane region" description="Helical" evidence="7">
    <location>
        <begin position="350"/>
        <end position="370"/>
    </location>
</feature>
<feature type="transmembrane region" description="Helical" evidence="7">
    <location>
        <begin position="18"/>
        <end position="41"/>
    </location>
</feature>
<dbReference type="GO" id="GO:0005886">
    <property type="term" value="C:plasma membrane"/>
    <property type="evidence" value="ECO:0007669"/>
    <property type="project" value="UniProtKB-SubCell"/>
</dbReference>
<dbReference type="STRING" id="1179773.BN6_43370"/>
<dbReference type="eggNOG" id="COG2211">
    <property type="taxonomic scope" value="Bacteria"/>
</dbReference>
<dbReference type="PANTHER" id="PTHR23517:SF2">
    <property type="entry name" value="MULTIDRUG RESISTANCE PROTEIN MDTH"/>
    <property type="match status" value="1"/>
</dbReference>
<feature type="transmembrane region" description="Helical" evidence="7">
    <location>
        <begin position="148"/>
        <end position="169"/>
    </location>
</feature>
<keyword evidence="4 7" id="KW-0812">Transmembrane</keyword>
<comment type="subcellular location">
    <subcellularLocation>
        <location evidence="1">Cell membrane</location>
        <topology evidence="1">Multi-pass membrane protein</topology>
    </subcellularLocation>
</comment>
<dbReference type="HOGENOM" id="CLU_001265_60_5_11"/>
<proteinExistence type="predicted"/>
<feature type="transmembrane region" description="Helical" evidence="7">
    <location>
        <begin position="376"/>
        <end position="395"/>
    </location>
</feature>
<feature type="transmembrane region" description="Helical" evidence="7">
    <location>
        <begin position="175"/>
        <end position="196"/>
    </location>
</feature>
<evidence type="ECO:0000313" key="8">
    <source>
        <dbReference type="EMBL" id="CCH31619.1"/>
    </source>
</evidence>
<dbReference type="AlphaFoldDB" id="K0K464"/>
<protein>
    <recommendedName>
        <fullName evidence="10">Permease, MFS-type</fullName>
    </recommendedName>
</protein>
<evidence type="ECO:0000256" key="7">
    <source>
        <dbReference type="SAM" id="Phobius"/>
    </source>
</evidence>
<dbReference type="SUPFAM" id="SSF103473">
    <property type="entry name" value="MFS general substrate transporter"/>
    <property type="match status" value="1"/>
</dbReference>
<keyword evidence="9" id="KW-1185">Reference proteome</keyword>
<dbReference type="GO" id="GO:0022857">
    <property type="term" value="F:transmembrane transporter activity"/>
    <property type="evidence" value="ECO:0007669"/>
    <property type="project" value="InterPro"/>
</dbReference>
<dbReference type="RefSeq" id="WP_015101731.1">
    <property type="nucleotide sequence ID" value="NC_019673.1"/>
</dbReference>
<dbReference type="Pfam" id="PF07690">
    <property type="entry name" value="MFS_1"/>
    <property type="match status" value="1"/>
</dbReference>
<dbReference type="KEGG" id="sesp:BN6_43370"/>
<dbReference type="InterPro" id="IPR036259">
    <property type="entry name" value="MFS_trans_sf"/>
</dbReference>
<dbReference type="OrthoDB" id="4109786at2"/>
<dbReference type="EMBL" id="HE804045">
    <property type="protein sequence ID" value="CCH31619.1"/>
    <property type="molecule type" value="Genomic_DNA"/>
</dbReference>
<gene>
    <name evidence="8" type="ordered locus">BN6_43370</name>
</gene>
<dbReference type="InterPro" id="IPR011701">
    <property type="entry name" value="MFS"/>
</dbReference>
<evidence type="ECO:0000256" key="3">
    <source>
        <dbReference type="ARBA" id="ARBA00022475"/>
    </source>
</evidence>
<feature type="transmembrane region" description="Helical" evidence="7">
    <location>
        <begin position="47"/>
        <end position="69"/>
    </location>
</feature>
<dbReference type="PANTHER" id="PTHR23517">
    <property type="entry name" value="RESISTANCE PROTEIN MDTM, PUTATIVE-RELATED-RELATED"/>
    <property type="match status" value="1"/>
</dbReference>
<keyword evidence="5 7" id="KW-1133">Transmembrane helix</keyword>
<evidence type="ECO:0000256" key="1">
    <source>
        <dbReference type="ARBA" id="ARBA00004651"/>
    </source>
</evidence>
<accession>K0K464</accession>
<organism evidence="8 9">
    <name type="scientific">Saccharothrix espanaensis (strain ATCC 51144 / DSM 44229 / JCM 9112 / NBRC 15066 / NRRL 15764)</name>
    <dbReference type="NCBI Taxonomy" id="1179773"/>
    <lineage>
        <taxon>Bacteria</taxon>
        <taxon>Bacillati</taxon>
        <taxon>Actinomycetota</taxon>
        <taxon>Actinomycetes</taxon>
        <taxon>Pseudonocardiales</taxon>
        <taxon>Pseudonocardiaceae</taxon>
        <taxon>Saccharothrix</taxon>
    </lineage>
</organism>
<evidence type="ECO:0000256" key="6">
    <source>
        <dbReference type="ARBA" id="ARBA00023136"/>
    </source>
</evidence>